<comment type="subcellular location">
    <subcellularLocation>
        <location evidence="1">Membrane</location>
        <topology evidence="1">Single-pass type I membrane protein</topology>
    </subcellularLocation>
</comment>
<dbReference type="GO" id="GO:0030134">
    <property type="term" value="C:COPII-coated ER to Golgi transport vesicle"/>
    <property type="evidence" value="ECO:0007669"/>
    <property type="project" value="TreeGrafter"/>
</dbReference>
<dbReference type="Pfam" id="PF11617">
    <property type="entry name" value="Cu-binding_MopE"/>
    <property type="match status" value="3"/>
</dbReference>
<evidence type="ECO:0000256" key="6">
    <source>
        <dbReference type="SAM" id="SignalP"/>
    </source>
</evidence>
<evidence type="ECO:0000256" key="5">
    <source>
        <dbReference type="ARBA" id="ARBA00023136"/>
    </source>
</evidence>
<dbReference type="GO" id="GO:0005537">
    <property type="term" value="F:D-mannose binding"/>
    <property type="evidence" value="ECO:0007669"/>
    <property type="project" value="TreeGrafter"/>
</dbReference>
<dbReference type="InterPro" id="IPR005052">
    <property type="entry name" value="Lectin_leg"/>
</dbReference>
<gene>
    <name evidence="8" type="ORF">AKJ09_06042</name>
</gene>
<feature type="chain" id="PRO_5005466375" evidence="6">
    <location>
        <begin position="24"/>
        <end position="418"/>
    </location>
</feature>
<dbReference type="OrthoDB" id="5483347at2"/>
<feature type="signal peptide" evidence="6">
    <location>
        <begin position="1"/>
        <end position="23"/>
    </location>
</feature>
<sequence length="418" mass="43317">MQRIGSKILVLGALSALYAVACAQGSDDGQVASSTDTVFGDGGGPTADGGCTVLCGALEVCSGGKCVSKSADEDHDGYPAAIDCNDKDPTIHPGATEVCNGKDDDCNGKVDDPFDIDGDGFPTCAVDGKAPDCDDRDPDVHPGATEVCNGKDDNCNGKIDEGFDADNDGYYVCVRGTLSADCDDTDPAVHPGATEVCNGKDDDCNGKVDDLPATLSGSLTTPVNPHWVLAGNASFSNGWAQLNQDVKEQTGGLFWNAAYSFDTFEVNATFWIQAKADGADGMAFAWLAGSNMSALGGGPVYGVGGLTGYAVAIDTYQNPGEPAVPYLLVFDATHSVPLATTSIPNVRDGQNHLLKVRLEAGKVSVWVDAINRISAFALPGYMPFTGHWGFTAGTGGASETHWVRDITMSFPDGQGCVP</sequence>
<dbReference type="KEGG" id="llu:AKJ09_06042"/>
<reference evidence="8 9" key="1">
    <citation type="submission" date="2015-08" db="EMBL/GenBank/DDBJ databases">
        <authorList>
            <person name="Babu N.S."/>
            <person name="Beckwith C.J."/>
            <person name="Beseler K.G."/>
            <person name="Brison A."/>
            <person name="Carone J.V."/>
            <person name="Caskin T.P."/>
            <person name="Diamond M."/>
            <person name="Durham M.E."/>
            <person name="Foxe J.M."/>
            <person name="Go M."/>
            <person name="Henderson B.A."/>
            <person name="Jones I.B."/>
            <person name="McGettigan J.A."/>
            <person name="Micheletti S.J."/>
            <person name="Nasrallah M.E."/>
            <person name="Ortiz D."/>
            <person name="Piller C.R."/>
            <person name="Privatt S.R."/>
            <person name="Schneider S.L."/>
            <person name="Sharp S."/>
            <person name="Smith T.C."/>
            <person name="Stanton J.D."/>
            <person name="Ullery H.E."/>
            <person name="Wilson R.J."/>
            <person name="Serrano M.G."/>
            <person name="Buck G."/>
            <person name="Lee V."/>
            <person name="Wang Y."/>
            <person name="Carvalho R."/>
            <person name="Voegtly L."/>
            <person name="Shi R."/>
            <person name="Duckworth R."/>
            <person name="Johnson A."/>
            <person name="Loviza R."/>
            <person name="Walstead R."/>
            <person name="Shah Z."/>
            <person name="Kiflezghi M."/>
            <person name="Wade K."/>
            <person name="Ball S.L."/>
            <person name="Bradley K.W."/>
            <person name="Asai D.J."/>
            <person name="Bowman C.A."/>
            <person name="Russell D.A."/>
            <person name="Pope W.H."/>
            <person name="Jacobs-Sera D."/>
            <person name="Hendrix R.W."/>
            <person name="Hatfull G.F."/>
        </authorList>
    </citation>
    <scope>NUCLEOTIDE SEQUENCE [LARGE SCALE GENOMIC DNA]</scope>
    <source>
        <strain evidence="8 9">DSM 27648</strain>
    </source>
</reference>
<evidence type="ECO:0000313" key="8">
    <source>
        <dbReference type="EMBL" id="AKU99378.1"/>
    </source>
</evidence>
<evidence type="ECO:0000256" key="2">
    <source>
        <dbReference type="ARBA" id="ARBA00022692"/>
    </source>
</evidence>
<keyword evidence="3 6" id="KW-0732">Signal</keyword>
<feature type="domain" description="L-type lectin-like" evidence="7">
    <location>
        <begin position="224"/>
        <end position="406"/>
    </location>
</feature>
<dbReference type="InterPro" id="IPR051136">
    <property type="entry name" value="Intracellular_Lectin-GPT"/>
</dbReference>
<dbReference type="Pfam" id="PF03388">
    <property type="entry name" value="Lectin_leg-like"/>
    <property type="match status" value="1"/>
</dbReference>
<dbReference type="STRING" id="1391654.AKJ09_06042"/>
<dbReference type="InterPro" id="IPR021655">
    <property type="entry name" value="Put_metal-bd"/>
</dbReference>
<evidence type="ECO:0000313" key="9">
    <source>
        <dbReference type="Proteomes" id="UP000064967"/>
    </source>
</evidence>
<keyword evidence="2" id="KW-0812">Transmembrane</keyword>
<dbReference type="EMBL" id="CP012333">
    <property type="protein sequence ID" value="AKU99378.1"/>
    <property type="molecule type" value="Genomic_DNA"/>
</dbReference>
<keyword evidence="5" id="KW-0472">Membrane</keyword>
<dbReference type="AlphaFoldDB" id="A0A0K1Q0R6"/>
<keyword evidence="4" id="KW-1133">Transmembrane helix</keyword>
<protein>
    <submittedName>
        <fullName evidence="8">Putative lipoprotein</fullName>
    </submittedName>
</protein>
<name>A0A0K1Q0R6_9BACT</name>
<keyword evidence="9" id="KW-1185">Reference proteome</keyword>
<dbReference type="InterPro" id="IPR013320">
    <property type="entry name" value="ConA-like_dom_sf"/>
</dbReference>
<dbReference type="GO" id="GO:0006888">
    <property type="term" value="P:endoplasmic reticulum to Golgi vesicle-mediated transport"/>
    <property type="evidence" value="ECO:0007669"/>
    <property type="project" value="TreeGrafter"/>
</dbReference>
<evidence type="ECO:0000256" key="3">
    <source>
        <dbReference type="ARBA" id="ARBA00022729"/>
    </source>
</evidence>
<dbReference type="SUPFAM" id="SSF49899">
    <property type="entry name" value="Concanavalin A-like lectins/glucanases"/>
    <property type="match status" value="1"/>
</dbReference>
<evidence type="ECO:0000256" key="4">
    <source>
        <dbReference type="ARBA" id="ARBA00022989"/>
    </source>
</evidence>
<organism evidence="8 9">
    <name type="scientific">Labilithrix luteola</name>
    <dbReference type="NCBI Taxonomy" id="1391654"/>
    <lineage>
        <taxon>Bacteria</taxon>
        <taxon>Pseudomonadati</taxon>
        <taxon>Myxococcota</taxon>
        <taxon>Polyangia</taxon>
        <taxon>Polyangiales</taxon>
        <taxon>Labilitrichaceae</taxon>
        <taxon>Labilithrix</taxon>
    </lineage>
</organism>
<accession>A0A0K1Q0R6</accession>
<dbReference type="PANTHER" id="PTHR12223">
    <property type="entry name" value="VESICULAR MANNOSE-BINDING LECTIN"/>
    <property type="match status" value="1"/>
</dbReference>
<dbReference type="Proteomes" id="UP000064967">
    <property type="component" value="Chromosome"/>
</dbReference>
<dbReference type="GO" id="GO:0016020">
    <property type="term" value="C:membrane"/>
    <property type="evidence" value="ECO:0007669"/>
    <property type="project" value="UniProtKB-SubCell"/>
</dbReference>
<dbReference type="RefSeq" id="WP_146650823.1">
    <property type="nucleotide sequence ID" value="NZ_CP012333.1"/>
</dbReference>
<dbReference type="Gene3D" id="2.60.120.200">
    <property type="match status" value="1"/>
</dbReference>
<proteinExistence type="predicted"/>
<keyword evidence="8" id="KW-0449">Lipoprotein</keyword>
<dbReference type="PANTHER" id="PTHR12223:SF28">
    <property type="entry name" value="LECTIN, MANNOSE BINDING 1 LIKE"/>
    <property type="match status" value="1"/>
</dbReference>
<evidence type="ECO:0000259" key="7">
    <source>
        <dbReference type="Pfam" id="PF03388"/>
    </source>
</evidence>
<evidence type="ECO:0000256" key="1">
    <source>
        <dbReference type="ARBA" id="ARBA00004479"/>
    </source>
</evidence>